<protein>
    <submittedName>
        <fullName evidence="1">Uncharacterized protein</fullName>
    </submittedName>
</protein>
<dbReference type="SUPFAM" id="SSF48452">
    <property type="entry name" value="TPR-like"/>
    <property type="match status" value="1"/>
</dbReference>
<dbReference type="Gene3D" id="1.25.40.10">
    <property type="entry name" value="Tetratricopeptide repeat domain"/>
    <property type="match status" value="1"/>
</dbReference>
<reference evidence="1" key="1">
    <citation type="journal article" date="2014" name="Genome Announc.">
        <title>De novo whole-genome sequence and genome annotation of Lichtheimia ramosa.</title>
        <authorList>
            <person name="Linde J."/>
            <person name="Schwartze V."/>
            <person name="Binder U."/>
            <person name="Lass-Florl C."/>
            <person name="Voigt K."/>
            <person name="Horn F."/>
        </authorList>
    </citation>
    <scope>NUCLEOTIDE SEQUENCE</scope>
    <source>
        <strain evidence="1">JMRC FSU:6197</strain>
    </source>
</reference>
<sequence>MTATLFTNNYLPCPSNNHADTIANITRELEELTKKDIEHLHRRAVALVKCGKFEAALDDASTMVSLDPGSVLPYLCMGHVYTQQGRYGAAIDAYDMGLQAVSSTDPDYHQLSKARFTAQTHNNSRVDFIKRLPTQVIKKMLHDLLSKETIEASQLYEYLIVSRVWRERIVPCLSDLQLGIKRHDGLAKVDYLLDHAASRVISLNIECLITDPYSLLPSISHFSSLRSLCIKIMASGASNHMLSLLSPLASTLEHLDVHSDDDEYFSLGDILSTFPHLTWLRCHGNMGDLIHYPPNLKTLLFSMPAAHYTLDHEHIMDITSRFPELMQLGIHPCTDTRALTSIQENCPHLKILYYNSINHMSSISNLGLEYQHQNDGIKSLHIGCKEKRMHVEIQHLVSFIKRHQHTLQHLDLHYLLTDASVINFSSVVYDDDDDDDDALFESLRSYTHTVYQNEDLLLARWLAKRSPHLKRVVLQEDEDASSKYNLEPLFDDMACLDELEDFQVDIPSDKPNNSARHFLQHHSEIKSLLHMLMLPKDMPVNVASSDQLGSLSRLERLSMSMYDAGNLCGLEQGCLRLNHLTIHCGFDYMGLRMALAVASLTSLKTLCLHVRHFEYALLPCFKDMHQLQEMTIYRECKDDLVDPGYLEMLPFKLHVLEYCV</sequence>
<name>A0A077WU10_9FUNG</name>
<accession>A0A077WU10</accession>
<dbReference type="InterPro" id="IPR011990">
    <property type="entry name" value="TPR-like_helical_dom_sf"/>
</dbReference>
<proteinExistence type="predicted"/>
<dbReference type="SMART" id="SM00028">
    <property type="entry name" value="TPR"/>
    <property type="match status" value="2"/>
</dbReference>
<dbReference type="EMBL" id="LK023341">
    <property type="protein sequence ID" value="CDS10784.1"/>
    <property type="molecule type" value="Genomic_DNA"/>
</dbReference>
<organism evidence="1">
    <name type="scientific">Lichtheimia ramosa</name>
    <dbReference type="NCBI Taxonomy" id="688394"/>
    <lineage>
        <taxon>Eukaryota</taxon>
        <taxon>Fungi</taxon>
        <taxon>Fungi incertae sedis</taxon>
        <taxon>Mucoromycota</taxon>
        <taxon>Mucoromycotina</taxon>
        <taxon>Mucoromycetes</taxon>
        <taxon>Mucorales</taxon>
        <taxon>Lichtheimiaceae</taxon>
        <taxon>Lichtheimia</taxon>
    </lineage>
</organism>
<dbReference type="Gene3D" id="3.80.10.10">
    <property type="entry name" value="Ribonuclease Inhibitor"/>
    <property type="match status" value="1"/>
</dbReference>
<gene>
    <name evidence="1" type="ORF">LRAMOSA11270</name>
</gene>
<dbReference type="SUPFAM" id="SSF52047">
    <property type="entry name" value="RNI-like"/>
    <property type="match status" value="1"/>
</dbReference>
<dbReference type="InterPro" id="IPR032675">
    <property type="entry name" value="LRR_dom_sf"/>
</dbReference>
<dbReference type="InterPro" id="IPR019734">
    <property type="entry name" value="TPR_rpt"/>
</dbReference>
<evidence type="ECO:0000313" key="1">
    <source>
        <dbReference type="EMBL" id="CDS10784.1"/>
    </source>
</evidence>
<dbReference type="AlphaFoldDB" id="A0A077WU10"/>
<dbReference type="OrthoDB" id="2275794at2759"/>